<evidence type="ECO:0000313" key="2">
    <source>
        <dbReference type="EMBL" id="UJO24982.1"/>
    </source>
</evidence>
<dbReference type="EMBL" id="CP090175">
    <property type="protein sequence ID" value="UJO24982.1"/>
    <property type="molecule type" value="Genomic_DNA"/>
</dbReference>
<evidence type="ECO:0000256" key="1">
    <source>
        <dbReference type="SAM" id="Phobius"/>
    </source>
</evidence>
<name>A0A9Q8PM96_PASFU</name>
<dbReference type="OrthoDB" id="6474464at2759"/>
<dbReference type="AlphaFoldDB" id="A0A9Q8PM96"/>
<proteinExistence type="predicted"/>
<dbReference type="GeneID" id="71994168"/>
<gene>
    <name evidence="2" type="ORF">CLAFUR5_14290</name>
</gene>
<protein>
    <submittedName>
        <fullName evidence="2">Uncharacterized protein</fullName>
    </submittedName>
</protein>
<dbReference type="RefSeq" id="XP_047769348.1">
    <property type="nucleotide sequence ID" value="XM_047913438.1"/>
</dbReference>
<evidence type="ECO:0000313" key="3">
    <source>
        <dbReference type="Proteomes" id="UP000756132"/>
    </source>
</evidence>
<dbReference type="PANTHER" id="PTHR12224:SF0">
    <property type="entry name" value="BETA-1,4-MANNOSYL-GLYCOPROTEIN 4-BETA-N-ACETYLGLUCOSAMINYLTRANSFERASE"/>
    <property type="match status" value="1"/>
</dbReference>
<reference evidence="2" key="2">
    <citation type="journal article" date="2022" name="Microb. Genom.">
        <title>A chromosome-scale genome assembly of the tomato pathogen Cladosporium fulvum reveals a compartmentalized genome architecture and the presence of a dispensable chromosome.</title>
        <authorList>
            <person name="Zaccaron A.Z."/>
            <person name="Chen L.H."/>
            <person name="Samaras A."/>
            <person name="Stergiopoulos I."/>
        </authorList>
    </citation>
    <scope>NUCLEOTIDE SEQUENCE</scope>
    <source>
        <strain evidence="2">Race5_Kim</strain>
    </source>
</reference>
<organism evidence="2 3">
    <name type="scientific">Passalora fulva</name>
    <name type="common">Tomato leaf mold</name>
    <name type="synonym">Cladosporium fulvum</name>
    <dbReference type="NCBI Taxonomy" id="5499"/>
    <lineage>
        <taxon>Eukaryota</taxon>
        <taxon>Fungi</taxon>
        <taxon>Dikarya</taxon>
        <taxon>Ascomycota</taxon>
        <taxon>Pezizomycotina</taxon>
        <taxon>Dothideomycetes</taxon>
        <taxon>Dothideomycetidae</taxon>
        <taxon>Mycosphaerellales</taxon>
        <taxon>Mycosphaerellaceae</taxon>
        <taxon>Fulvia</taxon>
    </lineage>
</organism>
<reference evidence="2" key="1">
    <citation type="submission" date="2021-12" db="EMBL/GenBank/DDBJ databases">
        <authorList>
            <person name="Zaccaron A."/>
            <person name="Stergiopoulos I."/>
        </authorList>
    </citation>
    <scope>NUCLEOTIDE SEQUENCE</scope>
    <source>
        <strain evidence="2">Race5_Kim</strain>
    </source>
</reference>
<dbReference type="GO" id="GO:0016020">
    <property type="term" value="C:membrane"/>
    <property type="evidence" value="ECO:0007669"/>
    <property type="project" value="InterPro"/>
</dbReference>
<dbReference type="GO" id="GO:0003830">
    <property type="term" value="F:beta-1,4-mannosylglycoprotein 4-beta-N-acetylglucosaminyltransferase activity"/>
    <property type="evidence" value="ECO:0007669"/>
    <property type="project" value="InterPro"/>
</dbReference>
<keyword evidence="1" id="KW-1133">Transmembrane helix</keyword>
<keyword evidence="1" id="KW-0812">Transmembrane</keyword>
<dbReference type="PANTHER" id="PTHR12224">
    <property type="entry name" value="BETA-1,4-MANNOSYL-GLYCOPROTEIN BETA-1,4-N-ACETYLGLUCOSAMINYL-TRANSFERASE"/>
    <property type="match status" value="1"/>
</dbReference>
<keyword evidence="1" id="KW-0472">Membrane</keyword>
<dbReference type="InterPro" id="IPR006813">
    <property type="entry name" value="Glyco_trans_17"/>
</dbReference>
<keyword evidence="3" id="KW-1185">Reference proteome</keyword>
<dbReference type="GO" id="GO:0006044">
    <property type="term" value="P:N-acetylglucosamine metabolic process"/>
    <property type="evidence" value="ECO:0007669"/>
    <property type="project" value="TreeGrafter"/>
</dbReference>
<feature type="transmembrane region" description="Helical" evidence="1">
    <location>
        <begin position="12"/>
        <end position="31"/>
    </location>
</feature>
<sequence length="387" mass="44026">MTLLGRTHKRWRLCAYMTTISALVLAIFVLFRHDNSRQHVLSRRPDMAELLADYAEAHEDVKRDEVNALCRFHGFRPYGQPRKVYDLIAFTSSLDWLEIRLNTLAAHVDYFVIAESSITNVSAGGLALSQNWDRFRAFHDKIMYRAVNISPARVDATDYMNNLQHAVFTEVLASSVSTDKKPNPGDVLIVGDMHELPRPGTISILRHCDPPSRTTLASQSFLYSFALHRTGFSWLYPQATTFGSSLRNTILPSDLRRGLLPWSLRVRDIVYLPYHAARRWWDRAVILDAAWNCSLCHGTIEEVQREMQDLGALDAAGNVSVIVDHVHASQDLSAGEDRLLRLVEQKWMDLPEYVWEQWKEHGRFGYLVDRSGPGAGFGDIPETFVGT</sequence>
<dbReference type="Proteomes" id="UP000756132">
    <property type="component" value="Chromosome 13"/>
</dbReference>
<dbReference type="Pfam" id="PF04724">
    <property type="entry name" value="Glyco_transf_17"/>
    <property type="match status" value="1"/>
</dbReference>
<dbReference type="KEGG" id="ffu:CLAFUR5_14290"/>
<accession>A0A9Q8PM96</accession>